<dbReference type="InterPro" id="IPR020843">
    <property type="entry name" value="ER"/>
</dbReference>
<evidence type="ECO:0000313" key="3">
    <source>
        <dbReference type="EMBL" id="CAA9448186.1"/>
    </source>
</evidence>
<dbReference type="Pfam" id="PF13602">
    <property type="entry name" value="ADH_zinc_N_2"/>
    <property type="match status" value="1"/>
</dbReference>
<protein>
    <recommendedName>
        <fullName evidence="2">Enoyl reductase (ER) domain-containing protein</fullName>
    </recommendedName>
</protein>
<dbReference type="Gene3D" id="3.90.180.10">
    <property type="entry name" value="Medium-chain alcohol dehydrogenases, catalytic domain"/>
    <property type="match status" value="1"/>
</dbReference>
<dbReference type="CDD" id="cd05289">
    <property type="entry name" value="MDR_like_2"/>
    <property type="match status" value="1"/>
</dbReference>
<proteinExistence type="predicted"/>
<dbReference type="InterPro" id="IPR011032">
    <property type="entry name" value="GroES-like_sf"/>
</dbReference>
<dbReference type="Gene3D" id="3.40.50.720">
    <property type="entry name" value="NAD(P)-binding Rossmann-like Domain"/>
    <property type="match status" value="1"/>
</dbReference>
<evidence type="ECO:0000256" key="1">
    <source>
        <dbReference type="ARBA" id="ARBA00022857"/>
    </source>
</evidence>
<evidence type="ECO:0000259" key="2">
    <source>
        <dbReference type="SMART" id="SM00829"/>
    </source>
</evidence>
<accession>A0A6J4QUR0</accession>
<dbReference type="InterPro" id="IPR051603">
    <property type="entry name" value="Zinc-ADH_QOR/CCCR"/>
</dbReference>
<dbReference type="Pfam" id="PF08240">
    <property type="entry name" value="ADH_N"/>
    <property type="match status" value="1"/>
</dbReference>
<dbReference type="EMBL" id="CADCVH010000020">
    <property type="protein sequence ID" value="CAA9448186.1"/>
    <property type="molecule type" value="Genomic_DNA"/>
</dbReference>
<dbReference type="PANTHER" id="PTHR44154">
    <property type="entry name" value="QUINONE OXIDOREDUCTASE"/>
    <property type="match status" value="1"/>
</dbReference>
<organism evidence="3">
    <name type="scientific">uncultured Rubrobacteraceae bacterium</name>
    <dbReference type="NCBI Taxonomy" id="349277"/>
    <lineage>
        <taxon>Bacteria</taxon>
        <taxon>Bacillati</taxon>
        <taxon>Actinomycetota</taxon>
        <taxon>Rubrobacteria</taxon>
        <taxon>Rubrobacterales</taxon>
        <taxon>Rubrobacteraceae</taxon>
        <taxon>environmental samples</taxon>
    </lineage>
</organism>
<sequence>MPKAVRFEEYGGIDVLYVAEVERPVPGAGQVLVRVKAAGINPGEATVRQGTYDSMFPDAFPSAFPLGQGSDLAGIVEEIGEGVDGFAVGDEVIGFVSNRSSQAELVVAEAGDLIPRPDGVPWEGAGALFVAGTTAYAAVRAVAAGEGDTLVVSGAAGGVGSIAVQLAKRAGATVIGLASEANHEWLRSHGIIPIVYGEGQADRIRQASGGEVDAFIDTFGSGYVELALNLGVRPERIDTIIDFAAVEKHGVKAEGAAYAASADVVAELAGMISEGDLAVPIARVYPLAEVQDAYRELETRHTRGKIVLQP</sequence>
<dbReference type="GO" id="GO:0016491">
    <property type="term" value="F:oxidoreductase activity"/>
    <property type="evidence" value="ECO:0007669"/>
    <property type="project" value="InterPro"/>
</dbReference>
<dbReference type="InterPro" id="IPR013154">
    <property type="entry name" value="ADH-like_N"/>
</dbReference>
<gene>
    <name evidence="3" type="ORF">AVDCRST_MAG02-614</name>
</gene>
<dbReference type="InterPro" id="IPR036291">
    <property type="entry name" value="NAD(P)-bd_dom_sf"/>
</dbReference>
<keyword evidence="1" id="KW-0521">NADP</keyword>
<dbReference type="AlphaFoldDB" id="A0A6J4QUR0"/>
<feature type="domain" description="Enoyl reductase (ER)" evidence="2">
    <location>
        <begin position="11"/>
        <end position="308"/>
    </location>
</feature>
<reference evidence="3" key="1">
    <citation type="submission" date="2020-02" db="EMBL/GenBank/DDBJ databases">
        <authorList>
            <person name="Meier V. D."/>
        </authorList>
    </citation>
    <scope>NUCLEOTIDE SEQUENCE</scope>
    <source>
        <strain evidence="3">AVDCRST_MAG02</strain>
    </source>
</reference>
<dbReference type="SUPFAM" id="SSF50129">
    <property type="entry name" value="GroES-like"/>
    <property type="match status" value="1"/>
</dbReference>
<name>A0A6J4QUR0_9ACTN</name>
<dbReference type="SUPFAM" id="SSF51735">
    <property type="entry name" value="NAD(P)-binding Rossmann-fold domains"/>
    <property type="match status" value="1"/>
</dbReference>
<dbReference type="SMART" id="SM00829">
    <property type="entry name" value="PKS_ER"/>
    <property type="match status" value="1"/>
</dbReference>
<dbReference type="PANTHER" id="PTHR44154:SF1">
    <property type="entry name" value="QUINONE OXIDOREDUCTASE"/>
    <property type="match status" value="1"/>
</dbReference>